<keyword evidence="2" id="KW-0662">Pyridine nucleotide biosynthesis</keyword>
<dbReference type="GO" id="GO:0019363">
    <property type="term" value="P:pyridine nucleotide biosynthetic process"/>
    <property type="evidence" value="ECO:0007669"/>
    <property type="project" value="UniProtKB-KW"/>
</dbReference>
<evidence type="ECO:0000256" key="2">
    <source>
        <dbReference type="ARBA" id="ARBA00022642"/>
    </source>
</evidence>
<dbReference type="InterPro" id="IPR000868">
    <property type="entry name" value="Isochorismatase-like_dom"/>
</dbReference>
<proteinExistence type="inferred from homology"/>
<dbReference type="SUPFAM" id="SSF52499">
    <property type="entry name" value="Isochorismatase-like hydrolases"/>
    <property type="match status" value="1"/>
</dbReference>
<evidence type="ECO:0000256" key="3">
    <source>
        <dbReference type="ARBA" id="ARBA00022723"/>
    </source>
</evidence>
<evidence type="ECO:0000256" key="7">
    <source>
        <dbReference type="ARBA" id="ARBA00043224"/>
    </source>
</evidence>
<evidence type="ECO:0000256" key="4">
    <source>
        <dbReference type="ARBA" id="ARBA00022801"/>
    </source>
</evidence>
<feature type="domain" description="Isochorismatase-like" evidence="8">
    <location>
        <begin position="10"/>
        <end position="190"/>
    </location>
</feature>
<dbReference type="AlphaFoldDB" id="A0A1G1L231"/>
<comment type="pathway">
    <text evidence="5">Cofactor biosynthesis; nicotinate biosynthesis; nicotinate from nicotinamide: step 1/1.</text>
</comment>
<keyword evidence="3" id="KW-0479">Metal-binding</keyword>
<dbReference type="EC" id="3.5.1.19" evidence="6"/>
<dbReference type="PANTHER" id="PTHR11080">
    <property type="entry name" value="PYRAZINAMIDASE/NICOTINAMIDASE"/>
    <property type="match status" value="1"/>
</dbReference>
<gene>
    <name evidence="9" type="ORF">A3G33_02170</name>
</gene>
<dbReference type="Gene3D" id="3.40.50.850">
    <property type="entry name" value="Isochorismatase-like"/>
    <property type="match status" value="1"/>
</dbReference>
<evidence type="ECO:0000259" key="8">
    <source>
        <dbReference type="Pfam" id="PF00857"/>
    </source>
</evidence>
<dbReference type="Pfam" id="PF00857">
    <property type="entry name" value="Isochorismatase"/>
    <property type="match status" value="1"/>
</dbReference>
<comment type="similarity">
    <text evidence="1">Belongs to the isochorismatase family.</text>
</comment>
<dbReference type="InterPro" id="IPR052347">
    <property type="entry name" value="Isochorismatase_Nicotinamidase"/>
</dbReference>
<dbReference type="GO" id="GO:0046872">
    <property type="term" value="F:metal ion binding"/>
    <property type="evidence" value="ECO:0007669"/>
    <property type="project" value="UniProtKB-KW"/>
</dbReference>
<evidence type="ECO:0000313" key="10">
    <source>
        <dbReference type="Proteomes" id="UP000178187"/>
    </source>
</evidence>
<dbReference type="EMBL" id="MHFR01000012">
    <property type="protein sequence ID" value="OGW99223.1"/>
    <property type="molecule type" value="Genomic_DNA"/>
</dbReference>
<accession>A0A1G1L231</accession>
<sequence>MNEEIDRSSGLILVHVQNDFFEGGALPTEGNETILPILNQYLAFFHSLKAPIFIVREWHSSKHISFQDCGGHLPVHCVRGTHGADLHADLHIPYGTNVVSQGVLSEKVSTSCFDGTDLRNRLQEKSVKRIFIGGFATEHDLMPTVIDGRRLGYETYLLIDAVRGMAKFSDDAEQMIDEIFSAGANTMSLNDLTPAADIE</sequence>
<dbReference type="PANTHER" id="PTHR11080:SF2">
    <property type="entry name" value="LD05707P"/>
    <property type="match status" value="1"/>
</dbReference>
<organism evidence="9 10">
    <name type="scientific">Candidatus Danuiimicrobium aquiferis</name>
    <dbReference type="NCBI Taxonomy" id="1801832"/>
    <lineage>
        <taxon>Bacteria</taxon>
        <taxon>Pseudomonadati</taxon>
        <taxon>Candidatus Omnitrophota</taxon>
        <taxon>Candidatus Danuiimicrobium</taxon>
    </lineage>
</organism>
<evidence type="ECO:0000256" key="1">
    <source>
        <dbReference type="ARBA" id="ARBA00006336"/>
    </source>
</evidence>
<dbReference type="GO" id="GO:0008936">
    <property type="term" value="F:nicotinamidase activity"/>
    <property type="evidence" value="ECO:0007669"/>
    <property type="project" value="UniProtKB-EC"/>
</dbReference>
<comment type="caution">
    <text evidence="9">The sequence shown here is derived from an EMBL/GenBank/DDBJ whole genome shotgun (WGS) entry which is preliminary data.</text>
</comment>
<evidence type="ECO:0000256" key="5">
    <source>
        <dbReference type="ARBA" id="ARBA00037900"/>
    </source>
</evidence>
<dbReference type="Proteomes" id="UP000178187">
    <property type="component" value="Unassembled WGS sequence"/>
</dbReference>
<protein>
    <recommendedName>
        <fullName evidence="6">nicotinamidase</fullName>
        <ecNumber evidence="6">3.5.1.19</ecNumber>
    </recommendedName>
    <alternativeName>
        <fullName evidence="7">Nicotinamide deamidase</fullName>
    </alternativeName>
</protein>
<name>A0A1G1L231_9BACT</name>
<reference evidence="9 10" key="1">
    <citation type="journal article" date="2016" name="Nat. Commun.">
        <title>Thousands of microbial genomes shed light on interconnected biogeochemical processes in an aquifer system.</title>
        <authorList>
            <person name="Anantharaman K."/>
            <person name="Brown C.T."/>
            <person name="Hug L.A."/>
            <person name="Sharon I."/>
            <person name="Castelle C.J."/>
            <person name="Probst A.J."/>
            <person name="Thomas B.C."/>
            <person name="Singh A."/>
            <person name="Wilkins M.J."/>
            <person name="Karaoz U."/>
            <person name="Brodie E.L."/>
            <person name="Williams K.H."/>
            <person name="Hubbard S.S."/>
            <person name="Banfield J.F."/>
        </authorList>
    </citation>
    <scope>NUCLEOTIDE SEQUENCE [LARGE SCALE GENOMIC DNA]</scope>
</reference>
<evidence type="ECO:0000256" key="6">
    <source>
        <dbReference type="ARBA" id="ARBA00039017"/>
    </source>
</evidence>
<keyword evidence="4" id="KW-0378">Hydrolase</keyword>
<evidence type="ECO:0000313" key="9">
    <source>
        <dbReference type="EMBL" id="OGW99223.1"/>
    </source>
</evidence>
<dbReference type="InterPro" id="IPR036380">
    <property type="entry name" value="Isochorismatase-like_sf"/>
</dbReference>